<reference evidence="2 4" key="2">
    <citation type="journal article" date="2013" name="Nature">
        <title>Insights into bilaterian evolution from three spiralian genomes.</title>
        <authorList>
            <person name="Simakov O."/>
            <person name="Marletaz F."/>
            <person name="Cho S.J."/>
            <person name="Edsinger-Gonzales E."/>
            <person name="Havlak P."/>
            <person name="Hellsten U."/>
            <person name="Kuo D.H."/>
            <person name="Larsson T."/>
            <person name="Lv J."/>
            <person name="Arendt D."/>
            <person name="Savage R."/>
            <person name="Osoegawa K."/>
            <person name="de Jong P."/>
            <person name="Grimwood J."/>
            <person name="Chapman J.A."/>
            <person name="Shapiro H."/>
            <person name="Aerts A."/>
            <person name="Otillar R.P."/>
            <person name="Terry A.Y."/>
            <person name="Boore J.L."/>
            <person name="Grigoriev I.V."/>
            <person name="Lindberg D.R."/>
            <person name="Seaver E.C."/>
            <person name="Weisblat D.A."/>
            <person name="Putnam N.H."/>
            <person name="Rokhsar D.S."/>
        </authorList>
    </citation>
    <scope>NUCLEOTIDE SEQUENCE</scope>
</reference>
<dbReference type="EMBL" id="AMQM01005645">
    <property type="status" value="NOT_ANNOTATED_CDS"/>
    <property type="molecule type" value="Genomic_DNA"/>
</dbReference>
<dbReference type="eggNOG" id="ENOG502QSQG">
    <property type="taxonomic scope" value="Eukaryota"/>
</dbReference>
<reference evidence="3" key="3">
    <citation type="submission" date="2015-06" db="UniProtKB">
        <authorList>
            <consortium name="EnsemblMetazoa"/>
        </authorList>
    </citation>
    <scope>IDENTIFICATION</scope>
</reference>
<dbReference type="PANTHER" id="PTHR14240:SF1">
    <property type="entry name" value="PROTEIN FANTOM-RELATED"/>
    <property type="match status" value="1"/>
</dbReference>
<gene>
    <name evidence="3" type="primary">20205804</name>
    <name evidence="2" type="ORF">HELRODRAFT_176354</name>
</gene>
<evidence type="ECO:0000313" key="4">
    <source>
        <dbReference type="Proteomes" id="UP000015101"/>
    </source>
</evidence>
<organism evidence="3 4">
    <name type="scientific">Helobdella robusta</name>
    <name type="common">Californian leech</name>
    <dbReference type="NCBI Taxonomy" id="6412"/>
    <lineage>
        <taxon>Eukaryota</taxon>
        <taxon>Metazoa</taxon>
        <taxon>Spiralia</taxon>
        <taxon>Lophotrochozoa</taxon>
        <taxon>Annelida</taxon>
        <taxon>Clitellata</taxon>
        <taxon>Hirudinea</taxon>
        <taxon>Rhynchobdellida</taxon>
        <taxon>Glossiphoniidae</taxon>
        <taxon>Helobdella</taxon>
    </lineage>
</organism>
<feature type="coiled-coil region" evidence="1">
    <location>
        <begin position="421"/>
        <end position="480"/>
    </location>
</feature>
<protein>
    <submittedName>
        <fullName evidence="2 3">Uncharacterized protein</fullName>
    </submittedName>
</protein>
<feature type="coiled-coil region" evidence="1">
    <location>
        <begin position="185"/>
        <end position="285"/>
    </location>
</feature>
<dbReference type="OMA" id="CETRENL"/>
<sequence length="543" mass="63391">MDRTELEDRYLTLYDENIVLKKYGRKRDEEIKRLGAIQLRLENDRKKLLVDSDGKRIPETHYIDQIEQLQDRVCQLEKNNENLRMKGVLKNIDPKIIKNVRKIVQQKQFKASNGDTAPNVNMVDKSELDHMMNENAKKFDEYESIIAALKQQILLTDSEHSKEISYLKSKLNDDQKNVVHENVERIKLERDLKERNMNLQQLHDQNADLKDKMQELKRINEQALDEINRLQMQARAEENRVIELQKQLDSNKQIKVSSRELEMRIADLERECAILKDSNSRLIREGMQEKQNGGQSDKRETALKIQIAQLEAAMKADVGDKGVILEKLAKEREQNDKIMIEYRDIKIKYHELKKNYEILHEQAGIFDENGMITNTDFIEALAIVKQKKTNGELDGDVISGFKIAKPDFVENVDDDVDKDDVKSLQAQLTETICELEKTRNLLIVQYKINKGYQTELDTISKKAEEMRREHECQLDEYAQLLDIRAERIRAEKLEMQLKDIAYGTKQYKLSQDHILSGAESHDEADVVLENGQNMFEIHIKSVS</sequence>
<proteinExistence type="predicted"/>
<dbReference type="KEGG" id="hro:HELRODRAFT_176354"/>
<name>T1FAF5_HELRO</name>
<dbReference type="GeneID" id="20205804"/>
<dbReference type="EMBL" id="KB097026">
    <property type="protein sequence ID" value="ESO00046.1"/>
    <property type="molecule type" value="Genomic_DNA"/>
</dbReference>
<dbReference type="Proteomes" id="UP000015101">
    <property type="component" value="Unassembled WGS sequence"/>
</dbReference>
<dbReference type="STRING" id="6412.T1FAF5"/>
<dbReference type="HOGENOM" id="CLU_501818_0_0_1"/>
<dbReference type="InParanoid" id="T1FAF5"/>
<evidence type="ECO:0000313" key="2">
    <source>
        <dbReference type="EMBL" id="ESO00046.1"/>
    </source>
</evidence>
<keyword evidence="1" id="KW-0175">Coiled coil</keyword>
<dbReference type="AlphaFoldDB" id="T1FAF5"/>
<keyword evidence="4" id="KW-1185">Reference proteome</keyword>
<evidence type="ECO:0000313" key="3">
    <source>
        <dbReference type="EnsemblMetazoa" id="HelroP176354"/>
    </source>
</evidence>
<evidence type="ECO:0000256" key="1">
    <source>
        <dbReference type="SAM" id="Coils"/>
    </source>
</evidence>
<dbReference type="PANTHER" id="PTHR14240">
    <property type="entry name" value="RETINITIS PIGMENTOSA GTPASE REGULATOR-INTERACTING PROTEIN"/>
    <property type="match status" value="1"/>
</dbReference>
<reference evidence="4" key="1">
    <citation type="submission" date="2012-12" db="EMBL/GenBank/DDBJ databases">
        <authorList>
            <person name="Hellsten U."/>
            <person name="Grimwood J."/>
            <person name="Chapman J.A."/>
            <person name="Shapiro H."/>
            <person name="Aerts A."/>
            <person name="Otillar R.P."/>
            <person name="Terry A.Y."/>
            <person name="Boore J.L."/>
            <person name="Simakov O."/>
            <person name="Marletaz F."/>
            <person name="Cho S.-J."/>
            <person name="Edsinger-Gonzales E."/>
            <person name="Havlak P."/>
            <person name="Kuo D.-H."/>
            <person name="Larsson T."/>
            <person name="Lv J."/>
            <person name="Arendt D."/>
            <person name="Savage R."/>
            <person name="Osoegawa K."/>
            <person name="de Jong P."/>
            <person name="Lindberg D.R."/>
            <person name="Seaver E.C."/>
            <person name="Weisblat D.A."/>
            <person name="Putnam N.H."/>
            <person name="Grigoriev I.V."/>
            <person name="Rokhsar D.S."/>
        </authorList>
    </citation>
    <scope>NUCLEOTIDE SEQUENCE</scope>
</reference>
<dbReference type="InterPro" id="IPR031139">
    <property type="entry name" value="RPGRIP1_fam"/>
</dbReference>
<dbReference type="OrthoDB" id="6287012at2759"/>
<dbReference type="EnsemblMetazoa" id="HelroT176354">
    <property type="protein sequence ID" value="HelroP176354"/>
    <property type="gene ID" value="HelroG176354"/>
</dbReference>
<dbReference type="RefSeq" id="XP_009021820.1">
    <property type="nucleotide sequence ID" value="XM_009023572.1"/>
</dbReference>
<accession>T1FAF5</accession>
<dbReference type="CTD" id="20205804"/>